<dbReference type="InterPro" id="IPR018076">
    <property type="entry name" value="T2SS_GspF_dom"/>
</dbReference>
<reference evidence="8 9" key="1">
    <citation type="submission" date="2020-01" db="EMBL/GenBank/DDBJ databases">
        <title>Sphingomonas sp. strain CSW-10.</title>
        <authorList>
            <person name="Chen W.-M."/>
        </authorList>
    </citation>
    <scope>NUCLEOTIDE SEQUENCE [LARGE SCALE GENOMIC DNA]</scope>
    <source>
        <strain evidence="8 9">CSW-10</strain>
    </source>
</reference>
<evidence type="ECO:0000313" key="8">
    <source>
        <dbReference type="EMBL" id="QJQ33333.1"/>
    </source>
</evidence>
<dbReference type="PANTHER" id="PTHR35007:SF1">
    <property type="entry name" value="PILUS ASSEMBLY PROTEIN"/>
    <property type="match status" value="1"/>
</dbReference>
<dbReference type="Pfam" id="PF00482">
    <property type="entry name" value="T2SSF"/>
    <property type="match status" value="1"/>
</dbReference>
<keyword evidence="2" id="KW-1003">Cell membrane</keyword>
<feature type="transmembrane region" description="Helical" evidence="6">
    <location>
        <begin position="93"/>
        <end position="112"/>
    </location>
</feature>
<dbReference type="GO" id="GO:0005886">
    <property type="term" value="C:plasma membrane"/>
    <property type="evidence" value="ECO:0007669"/>
    <property type="project" value="UniProtKB-SubCell"/>
</dbReference>
<keyword evidence="9" id="KW-1185">Reference proteome</keyword>
<evidence type="ECO:0000256" key="6">
    <source>
        <dbReference type="SAM" id="Phobius"/>
    </source>
</evidence>
<keyword evidence="3 6" id="KW-0812">Transmembrane</keyword>
<dbReference type="RefSeq" id="WP_169947484.1">
    <property type="nucleotide sequence ID" value="NZ_CP053015.1"/>
</dbReference>
<evidence type="ECO:0000256" key="4">
    <source>
        <dbReference type="ARBA" id="ARBA00022989"/>
    </source>
</evidence>
<dbReference type="EMBL" id="CP053015">
    <property type="protein sequence ID" value="QJQ33333.1"/>
    <property type="molecule type" value="Genomic_DNA"/>
</dbReference>
<dbReference type="PANTHER" id="PTHR35007">
    <property type="entry name" value="INTEGRAL MEMBRANE PROTEIN-RELATED"/>
    <property type="match status" value="1"/>
</dbReference>
<evidence type="ECO:0000256" key="1">
    <source>
        <dbReference type="ARBA" id="ARBA00004651"/>
    </source>
</evidence>
<feature type="transmembrane region" description="Helical" evidence="6">
    <location>
        <begin position="302"/>
        <end position="320"/>
    </location>
</feature>
<keyword evidence="4 6" id="KW-1133">Transmembrane helix</keyword>
<evidence type="ECO:0000256" key="3">
    <source>
        <dbReference type="ARBA" id="ARBA00022692"/>
    </source>
</evidence>
<dbReference type="KEGG" id="slan:GV829_13540"/>
<proteinExistence type="predicted"/>
<feature type="transmembrane region" description="Helical" evidence="6">
    <location>
        <begin position="264"/>
        <end position="282"/>
    </location>
</feature>
<feature type="transmembrane region" description="Helical" evidence="6">
    <location>
        <begin position="6"/>
        <end position="25"/>
    </location>
</feature>
<evidence type="ECO:0000313" key="9">
    <source>
        <dbReference type="Proteomes" id="UP000503018"/>
    </source>
</evidence>
<gene>
    <name evidence="8" type="ORF">GV829_13540</name>
</gene>
<name>A0A6M4AW20_9SPHN</name>
<comment type="subcellular location">
    <subcellularLocation>
        <location evidence="1">Cell membrane</location>
        <topology evidence="1">Multi-pass membrane protein</topology>
    </subcellularLocation>
</comment>
<accession>A0A6M4AW20</accession>
<protein>
    <submittedName>
        <fullName evidence="8">Type II secretion system F family protein</fullName>
    </submittedName>
</protein>
<keyword evidence="5 6" id="KW-0472">Membrane</keyword>
<feature type="transmembrane region" description="Helical" evidence="6">
    <location>
        <begin position="118"/>
        <end position="137"/>
    </location>
</feature>
<feature type="domain" description="Type II secretion system protein GspF" evidence="7">
    <location>
        <begin position="156"/>
        <end position="280"/>
    </location>
</feature>
<organism evidence="8 9">
    <name type="scientific">Sphingomonas lacunae</name>
    <dbReference type="NCBI Taxonomy" id="2698828"/>
    <lineage>
        <taxon>Bacteria</taxon>
        <taxon>Pseudomonadati</taxon>
        <taxon>Pseudomonadota</taxon>
        <taxon>Alphaproteobacteria</taxon>
        <taxon>Sphingomonadales</taxon>
        <taxon>Sphingomonadaceae</taxon>
        <taxon>Sphingomonas</taxon>
    </lineage>
</organism>
<sequence>MDTTTILIALAFATVLVMLVFAFAGPSPAAALKRRLNAITDRYVPSNEAALAAQMRKTIAARLPTQELGLGKLLPNPEKLALRLRQTGNKWTLKNYMAINAGIAVVFAGLVMTQGMPFLLALLLGLMAGFGIPHMVISKLIKKRVADFNARFPDAIDLLVRGLRSGLPIAETLQAVSTEIPGPVGVEFKQVIERVRIGKSMEAALQDSADTLGTPEFQFFCITLAIQRETGGNLAETLANLSEVLRKRAQMKLKINAMSSEAKASAWIVGSLPFLVFILVYVMNPDYVAAFFPGSDKYDVRVMLTGLGGLGWMSIGVFIMSQMIDFEI</sequence>
<dbReference type="Gene3D" id="1.20.81.30">
    <property type="entry name" value="Type II secretion system (T2SS), domain F"/>
    <property type="match status" value="1"/>
</dbReference>
<evidence type="ECO:0000259" key="7">
    <source>
        <dbReference type="Pfam" id="PF00482"/>
    </source>
</evidence>
<dbReference type="AlphaFoldDB" id="A0A6M4AW20"/>
<evidence type="ECO:0000256" key="2">
    <source>
        <dbReference type="ARBA" id="ARBA00022475"/>
    </source>
</evidence>
<dbReference type="InterPro" id="IPR042094">
    <property type="entry name" value="T2SS_GspF_sf"/>
</dbReference>
<evidence type="ECO:0000256" key="5">
    <source>
        <dbReference type="ARBA" id="ARBA00023136"/>
    </source>
</evidence>
<dbReference type="Proteomes" id="UP000503018">
    <property type="component" value="Chromosome"/>
</dbReference>